<dbReference type="SUPFAM" id="SSF51430">
    <property type="entry name" value="NAD(P)-linked oxidoreductase"/>
    <property type="match status" value="1"/>
</dbReference>
<evidence type="ECO:0000259" key="1">
    <source>
        <dbReference type="Pfam" id="PF00248"/>
    </source>
</evidence>
<organism evidence="2 3">
    <name type="scientific">Cellulomonas xylanilytica</name>
    <dbReference type="NCBI Taxonomy" id="233583"/>
    <lineage>
        <taxon>Bacteria</taxon>
        <taxon>Bacillati</taxon>
        <taxon>Actinomycetota</taxon>
        <taxon>Actinomycetes</taxon>
        <taxon>Micrococcales</taxon>
        <taxon>Cellulomonadaceae</taxon>
        <taxon>Cellulomonas</taxon>
    </lineage>
</organism>
<dbReference type="AlphaFoldDB" id="A0A510V9G0"/>
<protein>
    <submittedName>
        <fullName evidence="2">Oxidoreductase</fullName>
    </submittedName>
</protein>
<keyword evidence="3" id="KW-1185">Reference proteome</keyword>
<comment type="caution">
    <text evidence="2">The sequence shown here is derived from an EMBL/GenBank/DDBJ whole genome shotgun (WGS) entry which is preliminary data.</text>
</comment>
<dbReference type="OrthoDB" id="9768793at2"/>
<sequence length="328" mass="34874">MQQRTIGSGPTSTDVSVLCLGTMHFGTHTPRETAFEVLDRFVDAGGTFLDTANNYNAWDAGGHGHESEDVIGAWLASRGLRDQVRIATKCGAAKKDPALPLSGTPPTNYQGLAAETIHREAATSLRHLGVDRLDVLYGHVDDRDTALEETVGAFGKLVVDGVVGVPGISNVTTWRVVEARETAARLGVEPYGVVQQQGGYVYPSPTPFRSNWVTGGMLDYAASTGVDGRPPLAVTVYSPLHQGAYTRADKPLFGGADHPSSRRRVEVLHEVARDLGATPNQVALAWLLGGPTPVIPIVGAHSVAQLDESLGALDLVLDDSLRVRLDEA</sequence>
<dbReference type="InterPro" id="IPR050523">
    <property type="entry name" value="AKR_Detox_Biosynth"/>
</dbReference>
<dbReference type="PANTHER" id="PTHR43364:SF6">
    <property type="entry name" value="OXIDOREDUCTASE-RELATED"/>
    <property type="match status" value="1"/>
</dbReference>
<dbReference type="RefSeq" id="WP_146928854.1">
    <property type="nucleotide sequence ID" value="NZ_BJUB01000010.1"/>
</dbReference>
<gene>
    <name evidence="2" type="ORF">CXY01_31210</name>
</gene>
<proteinExistence type="predicted"/>
<feature type="domain" description="NADP-dependent oxidoreductase" evidence="1">
    <location>
        <begin position="18"/>
        <end position="325"/>
    </location>
</feature>
<reference evidence="2 3" key="1">
    <citation type="submission" date="2019-07" db="EMBL/GenBank/DDBJ databases">
        <title>Whole genome shotgun sequence of Cellulomonas xylanilytica NBRC 101102.</title>
        <authorList>
            <person name="Hosoyama A."/>
            <person name="Uohara A."/>
            <person name="Ohji S."/>
            <person name="Ichikawa N."/>
        </authorList>
    </citation>
    <scope>NUCLEOTIDE SEQUENCE [LARGE SCALE GENOMIC DNA]</scope>
    <source>
        <strain evidence="2 3">NBRC 101102</strain>
    </source>
</reference>
<dbReference type="PANTHER" id="PTHR43364">
    <property type="entry name" value="NADH-SPECIFIC METHYLGLYOXAL REDUCTASE-RELATED"/>
    <property type="match status" value="1"/>
</dbReference>
<name>A0A510V9G0_9CELL</name>
<dbReference type="Pfam" id="PF00248">
    <property type="entry name" value="Aldo_ket_red"/>
    <property type="match status" value="1"/>
</dbReference>
<dbReference type="Gene3D" id="3.20.20.100">
    <property type="entry name" value="NADP-dependent oxidoreductase domain"/>
    <property type="match status" value="1"/>
</dbReference>
<evidence type="ECO:0000313" key="2">
    <source>
        <dbReference type="EMBL" id="GEK22601.1"/>
    </source>
</evidence>
<dbReference type="InterPro" id="IPR036812">
    <property type="entry name" value="NAD(P)_OxRdtase_dom_sf"/>
</dbReference>
<dbReference type="InterPro" id="IPR023210">
    <property type="entry name" value="NADP_OxRdtase_dom"/>
</dbReference>
<dbReference type="EMBL" id="BJUB01000010">
    <property type="protein sequence ID" value="GEK22601.1"/>
    <property type="molecule type" value="Genomic_DNA"/>
</dbReference>
<evidence type="ECO:0000313" key="3">
    <source>
        <dbReference type="Proteomes" id="UP000321118"/>
    </source>
</evidence>
<dbReference type="GO" id="GO:0005829">
    <property type="term" value="C:cytosol"/>
    <property type="evidence" value="ECO:0007669"/>
    <property type="project" value="TreeGrafter"/>
</dbReference>
<accession>A0A510V9G0</accession>
<dbReference type="Proteomes" id="UP000321118">
    <property type="component" value="Unassembled WGS sequence"/>
</dbReference>